<name>A0A514A197_9CAUD</name>
<dbReference type="EMBL" id="MK838115">
    <property type="protein sequence ID" value="QDH47002.1"/>
    <property type="molecule type" value="Genomic_DNA"/>
</dbReference>
<dbReference type="Proteomes" id="UP000320778">
    <property type="component" value="Segment"/>
</dbReference>
<gene>
    <name evidence="1" type="ORF">LAh9_108</name>
</gene>
<evidence type="ECO:0000313" key="2">
    <source>
        <dbReference type="Proteomes" id="UP000320778"/>
    </source>
</evidence>
<organism evidence="1 2">
    <name type="scientific">Aeromonas phage LAh_9</name>
    <dbReference type="NCBI Taxonomy" id="2591033"/>
    <lineage>
        <taxon>Viruses</taxon>
        <taxon>Duplodnaviria</taxon>
        <taxon>Heunggongvirae</taxon>
        <taxon>Uroviricota</taxon>
        <taxon>Caudoviricetes</taxon>
        <taxon>Grimontviridae</taxon>
        <taxon>Lahexavirus</taxon>
        <taxon>Lahexavirus LAh9</taxon>
    </lineage>
</organism>
<accession>A0A514A197</accession>
<keyword evidence="2" id="KW-1185">Reference proteome</keyword>
<sequence length="39" mass="4413">MVKSVYTEDLKSSAFWHVGSSPTTCTRIKNPFSNTQNYS</sequence>
<evidence type="ECO:0000313" key="1">
    <source>
        <dbReference type="EMBL" id="QDH47002.1"/>
    </source>
</evidence>
<protein>
    <submittedName>
        <fullName evidence="1">Uncharacterized protein</fullName>
    </submittedName>
</protein>
<proteinExistence type="predicted"/>
<reference evidence="1 2" key="1">
    <citation type="submission" date="2019-04" db="EMBL/GenBank/DDBJ databases">
        <title>Novel bacteriophages capable of disrupting biofilms from clinical strains of Aeromonas hydrophila with intrinsic antibiotic resistance.</title>
        <authorList>
            <person name="Kabwe M."/>
            <person name="Brown T.L."/>
            <person name="Speirs L."/>
            <person name="Ku H."/>
            <person name="Leach M."/>
            <person name="Chan H.T."/>
            <person name="Petrovski S."/>
            <person name="Lock P."/>
            <person name="Tucci J."/>
        </authorList>
    </citation>
    <scope>NUCLEOTIDE SEQUENCE [LARGE SCALE GENOMIC DNA]</scope>
</reference>